<dbReference type="PANTHER" id="PTHR31672:SF13">
    <property type="entry name" value="F-BOX PROTEIN CPR30-LIKE"/>
    <property type="match status" value="1"/>
</dbReference>
<dbReference type="AlphaFoldDB" id="A0A200Q397"/>
<dbReference type="EMBL" id="MVGT01003204">
    <property type="protein sequence ID" value="OVA04895.1"/>
    <property type="molecule type" value="Genomic_DNA"/>
</dbReference>
<sequence length="247" mass="28328">MMMMVGSLSSSSSSSSLQRRSKSSIIDYSKYLPEDVWIEIFSRLPLNFIFKFRCVSKLWLSFLSKPSFIIGIFNSLTSPPWTLVYQLNDNHFSHFYPIFDRQLFSTASPDVHFQFISRYDGFSFRFLPEEKIYLLASSNGLVLCSASLNYQSIYYVCNPLTKKWVSLPPPTQSPPRLFLNGFICDSSSLTFTSTYKVLRIPEFKDPTTKFDLEIFSSDTGMESDSWECDSKLVFGSRNQAGITFPGM</sequence>
<dbReference type="Pfam" id="PF24750">
    <property type="entry name" value="b-prop_At3g26010-like"/>
    <property type="match status" value="1"/>
</dbReference>
<dbReference type="InterPro" id="IPR001810">
    <property type="entry name" value="F-box_dom"/>
</dbReference>
<gene>
    <name evidence="2" type="ORF">BVC80_5431g1</name>
</gene>
<dbReference type="Gene3D" id="1.20.1280.50">
    <property type="match status" value="1"/>
</dbReference>
<dbReference type="SMART" id="SM00256">
    <property type="entry name" value="FBOX"/>
    <property type="match status" value="1"/>
</dbReference>
<dbReference type="Proteomes" id="UP000195402">
    <property type="component" value="Unassembled WGS sequence"/>
</dbReference>
<dbReference type="OrthoDB" id="674184at2759"/>
<organism evidence="2 3">
    <name type="scientific">Macleaya cordata</name>
    <name type="common">Five-seeded plume-poppy</name>
    <name type="synonym">Bocconia cordata</name>
    <dbReference type="NCBI Taxonomy" id="56857"/>
    <lineage>
        <taxon>Eukaryota</taxon>
        <taxon>Viridiplantae</taxon>
        <taxon>Streptophyta</taxon>
        <taxon>Embryophyta</taxon>
        <taxon>Tracheophyta</taxon>
        <taxon>Spermatophyta</taxon>
        <taxon>Magnoliopsida</taxon>
        <taxon>Ranunculales</taxon>
        <taxon>Papaveraceae</taxon>
        <taxon>Papaveroideae</taxon>
        <taxon>Macleaya</taxon>
    </lineage>
</organism>
<dbReference type="Pfam" id="PF00646">
    <property type="entry name" value="F-box"/>
    <property type="match status" value="1"/>
</dbReference>
<protein>
    <submittedName>
        <fullName evidence="2">F-box domain</fullName>
    </submittedName>
</protein>
<dbReference type="STRING" id="56857.A0A200Q397"/>
<name>A0A200Q397_MACCD</name>
<evidence type="ECO:0000313" key="3">
    <source>
        <dbReference type="Proteomes" id="UP000195402"/>
    </source>
</evidence>
<evidence type="ECO:0000313" key="2">
    <source>
        <dbReference type="EMBL" id="OVA04895.1"/>
    </source>
</evidence>
<comment type="caution">
    <text evidence="2">The sequence shown here is derived from an EMBL/GenBank/DDBJ whole genome shotgun (WGS) entry which is preliminary data.</text>
</comment>
<dbReference type="PANTHER" id="PTHR31672">
    <property type="entry name" value="BNACNNG10540D PROTEIN"/>
    <property type="match status" value="1"/>
</dbReference>
<feature type="domain" description="F-box" evidence="1">
    <location>
        <begin position="32"/>
        <end position="72"/>
    </location>
</feature>
<dbReference type="InterPro" id="IPR050796">
    <property type="entry name" value="SCF_F-box_component"/>
</dbReference>
<evidence type="ECO:0000259" key="1">
    <source>
        <dbReference type="SMART" id="SM00256"/>
    </source>
</evidence>
<reference evidence="2 3" key="1">
    <citation type="journal article" date="2017" name="Mol. Plant">
        <title>The Genome of Medicinal Plant Macleaya cordata Provides New Insights into Benzylisoquinoline Alkaloids Metabolism.</title>
        <authorList>
            <person name="Liu X."/>
            <person name="Liu Y."/>
            <person name="Huang P."/>
            <person name="Ma Y."/>
            <person name="Qing Z."/>
            <person name="Tang Q."/>
            <person name="Cao H."/>
            <person name="Cheng P."/>
            <person name="Zheng Y."/>
            <person name="Yuan Z."/>
            <person name="Zhou Y."/>
            <person name="Liu J."/>
            <person name="Tang Z."/>
            <person name="Zhuo Y."/>
            <person name="Zhang Y."/>
            <person name="Yu L."/>
            <person name="Huang J."/>
            <person name="Yang P."/>
            <person name="Peng Q."/>
            <person name="Zhang J."/>
            <person name="Jiang W."/>
            <person name="Zhang Z."/>
            <person name="Lin K."/>
            <person name="Ro D.K."/>
            <person name="Chen X."/>
            <person name="Xiong X."/>
            <person name="Shang Y."/>
            <person name="Huang S."/>
            <person name="Zeng J."/>
        </authorList>
    </citation>
    <scope>NUCLEOTIDE SEQUENCE [LARGE SCALE GENOMIC DNA]</scope>
    <source>
        <strain evidence="3">cv. BLH2017</strain>
        <tissue evidence="2">Root</tissue>
    </source>
</reference>
<proteinExistence type="predicted"/>
<dbReference type="InParanoid" id="A0A200Q397"/>
<dbReference type="SUPFAM" id="SSF81383">
    <property type="entry name" value="F-box domain"/>
    <property type="match status" value="1"/>
</dbReference>
<dbReference type="InterPro" id="IPR056592">
    <property type="entry name" value="Beta-prop_At3g26010-like"/>
</dbReference>
<accession>A0A200Q397</accession>
<dbReference type="OMA" id="CCATRYY"/>
<dbReference type="InterPro" id="IPR036047">
    <property type="entry name" value="F-box-like_dom_sf"/>
</dbReference>
<keyword evidence="3" id="KW-1185">Reference proteome</keyword>